<keyword evidence="1" id="KW-0472">Membrane</keyword>
<evidence type="ECO:0000313" key="3">
    <source>
        <dbReference type="Proteomes" id="UP000255061"/>
    </source>
</evidence>
<feature type="transmembrane region" description="Helical" evidence="1">
    <location>
        <begin position="14"/>
        <end position="37"/>
    </location>
</feature>
<dbReference type="Proteomes" id="UP000255061">
    <property type="component" value="Unassembled WGS sequence"/>
</dbReference>
<evidence type="ECO:0000313" key="2">
    <source>
        <dbReference type="EMBL" id="SUI92835.1"/>
    </source>
</evidence>
<keyword evidence="1" id="KW-0812">Transmembrane</keyword>
<protein>
    <recommendedName>
        <fullName evidence="4">MSHA biogenesis protein MshF</fullName>
    </recommendedName>
</protein>
<name>A0A380B6F6_9GAMM</name>
<dbReference type="AlphaFoldDB" id="A0A380B6F6"/>
<sequence>MQSQQKADNDLLNIYGRMIVVGLVLVIVAIVGAKYFLTLPQIATRGLEVEHNRFVNVLVMVRSQWLSLGKPQQMQLNWEALDNISNKAESSVVNMNDLGWPQPKSFTAQGCQDLWWQLMGTELDNADLVADYSAKDNRCHYLSPNGNSIDYQLDSGSVIFSAQP</sequence>
<dbReference type="RefSeq" id="WP_115406909.1">
    <property type="nucleotide sequence ID" value="NZ_UGYV01000001.1"/>
</dbReference>
<reference evidence="2 3" key="1">
    <citation type="submission" date="2018-06" db="EMBL/GenBank/DDBJ databases">
        <authorList>
            <consortium name="Pathogen Informatics"/>
            <person name="Doyle S."/>
        </authorList>
    </citation>
    <scope>NUCLEOTIDE SEQUENCE [LARGE SCALE GENOMIC DNA]</scope>
    <source>
        <strain evidence="2 3">NCTC10736</strain>
    </source>
</reference>
<proteinExistence type="predicted"/>
<accession>A0A380B6F6</accession>
<keyword evidence="1" id="KW-1133">Transmembrane helix</keyword>
<organism evidence="2 3">
    <name type="scientific">Shewanella morhuae</name>
    <dbReference type="NCBI Taxonomy" id="365591"/>
    <lineage>
        <taxon>Bacteria</taxon>
        <taxon>Pseudomonadati</taxon>
        <taxon>Pseudomonadota</taxon>
        <taxon>Gammaproteobacteria</taxon>
        <taxon>Alteromonadales</taxon>
        <taxon>Shewanellaceae</taxon>
        <taxon>Shewanella</taxon>
    </lineage>
</organism>
<gene>
    <name evidence="2" type="ORF">NCTC10736_03576</name>
</gene>
<evidence type="ECO:0000256" key="1">
    <source>
        <dbReference type="SAM" id="Phobius"/>
    </source>
</evidence>
<dbReference type="EMBL" id="UGYV01000001">
    <property type="protein sequence ID" value="SUI92835.1"/>
    <property type="molecule type" value="Genomic_DNA"/>
</dbReference>
<evidence type="ECO:0008006" key="4">
    <source>
        <dbReference type="Google" id="ProtNLM"/>
    </source>
</evidence>